<dbReference type="NCBIfam" id="TIGR02136">
    <property type="entry name" value="ptsS_2"/>
    <property type="match status" value="1"/>
</dbReference>
<dbReference type="CDD" id="cd13653">
    <property type="entry name" value="PBP2_phosphate_like_1"/>
    <property type="match status" value="1"/>
</dbReference>
<accession>A0ABT0VN36</accession>
<dbReference type="Pfam" id="PF12849">
    <property type="entry name" value="PBP_like_2"/>
    <property type="match status" value="1"/>
</dbReference>
<evidence type="ECO:0000256" key="5">
    <source>
        <dbReference type="ARBA" id="ARBA00022448"/>
    </source>
</evidence>
<evidence type="ECO:0000256" key="1">
    <source>
        <dbReference type="ARBA" id="ARBA00002841"/>
    </source>
</evidence>
<reference evidence="15" key="1">
    <citation type="submission" date="2021-04" db="EMBL/GenBank/DDBJ databases">
        <title>Taxonomic assessment of Weissella genus.</title>
        <authorList>
            <person name="Fanelli F."/>
            <person name="Chieffi D."/>
            <person name="Dell'Aquila A."/>
            <person name="Gyu-Sung C."/>
            <person name="Franz C.M.A.P."/>
            <person name="Fusco V."/>
        </authorList>
    </citation>
    <scope>NUCLEOTIDE SEQUENCE</scope>
    <source>
        <strain evidence="15">LMG 25373</strain>
    </source>
</reference>
<proteinExistence type="inferred from homology"/>
<dbReference type="InterPro" id="IPR011862">
    <property type="entry name" value="Phos-bd"/>
</dbReference>
<keyword evidence="9 13" id="KW-0472">Membrane</keyword>
<comment type="subcellular location">
    <subcellularLocation>
        <location evidence="2 12">Cell membrane</location>
        <topology evidence="2 12">Lipid-anchor</topology>
    </subcellularLocation>
</comment>
<dbReference type="PANTHER" id="PTHR30570">
    <property type="entry name" value="PERIPLASMIC PHOSPHATE BINDING COMPONENT OF PHOSPHATE ABC TRANSPORTER"/>
    <property type="match status" value="1"/>
</dbReference>
<comment type="subunit">
    <text evidence="4 12">The complex is composed of two ATP-binding proteins (PstB), two transmembrane proteins (PstC and PstA) and a solute-binding protein (PstS).</text>
</comment>
<keyword evidence="11 12" id="KW-0449">Lipoprotein</keyword>
<keyword evidence="13" id="KW-1133">Transmembrane helix</keyword>
<evidence type="ECO:0000256" key="3">
    <source>
        <dbReference type="ARBA" id="ARBA00008725"/>
    </source>
</evidence>
<feature type="transmembrane region" description="Helical" evidence="13">
    <location>
        <begin position="5"/>
        <end position="23"/>
    </location>
</feature>
<comment type="caution">
    <text evidence="15">The sequence shown here is derived from an EMBL/GenBank/DDBJ whole genome shotgun (WGS) entry which is preliminary data.</text>
</comment>
<evidence type="ECO:0000256" key="11">
    <source>
        <dbReference type="ARBA" id="ARBA00023288"/>
    </source>
</evidence>
<protein>
    <recommendedName>
        <fullName evidence="12">Phosphate-binding protein</fullName>
    </recommendedName>
</protein>
<evidence type="ECO:0000256" key="8">
    <source>
        <dbReference type="ARBA" id="ARBA00022729"/>
    </source>
</evidence>
<comment type="function">
    <text evidence="12">Involved in the system for phosphate transport across the cytoplasmic membrane.</text>
</comment>
<keyword evidence="16" id="KW-1185">Reference proteome</keyword>
<keyword evidence="8" id="KW-0732">Signal</keyword>
<dbReference type="EMBL" id="JAGMVS010000069">
    <property type="protein sequence ID" value="MCM2437827.1"/>
    <property type="molecule type" value="Genomic_DNA"/>
</dbReference>
<keyword evidence="6 12" id="KW-1003">Cell membrane</keyword>
<evidence type="ECO:0000313" key="16">
    <source>
        <dbReference type="Proteomes" id="UP001057481"/>
    </source>
</evidence>
<dbReference type="SUPFAM" id="SSF53850">
    <property type="entry name" value="Periplasmic binding protein-like II"/>
    <property type="match status" value="1"/>
</dbReference>
<keyword evidence="5 12" id="KW-0813">Transport</keyword>
<dbReference type="InterPro" id="IPR050811">
    <property type="entry name" value="Phosphate_ABC_transporter"/>
</dbReference>
<organism evidence="15 16">
    <name type="scientific">Periweissella beninensis</name>
    <dbReference type="NCBI Taxonomy" id="504936"/>
    <lineage>
        <taxon>Bacteria</taxon>
        <taxon>Bacillati</taxon>
        <taxon>Bacillota</taxon>
        <taxon>Bacilli</taxon>
        <taxon>Lactobacillales</taxon>
        <taxon>Lactobacillaceae</taxon>
        <taxon>Periweissella</taxon>
    </lineage>
</organism>
<evidence type="ECO:0000259" key="14">
    <source>
        <dbReference type="Pfam" id="PF12849"/>
    </source>
</evidence>
<evidence type="ECO:0000313" key="15">
    <source>
        <dbReference type="EMBL" id="MCM2437827.1"/>
    </source>
</evidence>
<comment type="similarity">
    <text evidence="3 12">Belongs to the PstS family.</text>
</comment>
<gene>
    <name evidence="15" type="ORF">KAK10_07890</name>
</gene>
<dbReference type="Gene3D" id="3.40.190.10">
    <property type="entry name" value="Periplasmic binding protein-like II"/>
    <property type="match status" value="2"/>
</dbReference>
<evidence type="ECO:0000256" key="10">
    <source>
        <dbReference type="ARBA" id="ARBA00023139"/>
    </source>
</evidence>
<evidence type="ECO:0000256" key="12">
    <source>
        <dbReference type="RuleBase" id="RU367119"/>
    </source>
</evidence>
<dbReference type="InterPro" id="IPR024370">
    <property type="entry name" value="PBP_domain"/>
</dbReference>
<keyword evidence="10 12" id="KW-0564">Palmitate</keyword>
<keyword evidence="13" id="KW-0812">Transmembrane</keyword>
<feature type="domain" description="PBP" evidence="14">
    <location>
        <begin position="27"/>
        <end position="258"/>
    </location>
</feature>
<evidence type="ECO:0000256" key="2">
    <source>
        <dbReference type="ARBA" id="ARBA00004193"/>
    </source>
</evidence>
<evidence type="ECO:0000256" key="4">
    <source>
        <dbReference type="ARBA" id="ARBA00011529"/>
    </source>
</evidence>
<evidence type="ECO:0000256" key="9">
    <source>
        <dbReference type="ARBA" id="ARBA00023136"/>
    </source>
</evidence>
<sequence>MKRSWLAMVGTVLIIGGYLGYTYTTRQKTNSGTQITAVGSTALQPLVEAVGEEFASKNLGVYVNVQGGGTGTGLSQVQEGAVTLGNSDLFAEEKQGIDAKKLTDHKVAVVGITPIVNKGVGIKKLTQTQLIKIFTGKITNWQQVGGKNLKITLLNRASGSGTRAVFEKWALNGAESAPAPEQDSSGMVRSIVATTPGAISYLAFSYADKTVQTVKIDGVAPTIANVTTNKWKIWAYEHIYTKGKVNGTVKKFITYLQSRHVQNTVVPQLGYISIHDMQVERSANGTITKR</sequence>
<dbReference type="Proteomes" id="UP001057481">
    <property type="component" value="Unassembled WGS sequence"/>
</dbReference>
<dbReference type="PANTHER" id="PTHR30570:SF4">
    <property type="entry name" value="PHOSPHATE-BINDING PROTEIN PSTS 1"/>
    <property type="match status" value="1"/>
</dbReference>
<evidence type="ECO:0000256" key="6">
    <source>
        <dbReference type="ARBA" id="ARBA00022475"/>
    </source>
</evidence>
<name>A0ABT0VN36_9LACO</name>
<evidence type="ECO:0000256" key="7">
    <source>
        <dbReference type="ARBA" id="ARBA00022592"/>
    </source>
</evidence>
<evidence type="ECO:0000256" key="13">
    <source>
        <dbReference type="SAM" id="Phobius"/>
    </source>
</evidence>
<keyword evidence="7 12" id="KW-0592">Phosphate transport</keyword>
<comment type="function">
    <text evidence="1">Part of the ABC transporter complex PstSACB involved in phosphate import.</text>
</comment>
<dbReference type="RefSeq" id="WP_205143817.1">
    <property type="nucleotide sequence ID" value="NZ_JAFBDN010000011.1"/>
</dbReference>